<feature type="transmembrane region" description="Helical" evidence="3">
    <location>
        <begin position="212"/>
        <end position="232"/>
    </location>
</feature>
<feature type="compositionally biased region" description="Polar residues" evidence="2">
    <location>
        <begin position="28"/>
        <end position="44"/>
    </location>
</feature>
<keyword evidence="3" id="KW-0472">Membrane</keyword>
<feature type="transmembrane region" description="Helical" evidence="3">
    <location>
        <begin position="160"/>
        <end position="181"/>
    </location>
</feature>
<evidence type="ECO:0000256" key="2">
    <source>
        <dbReference type="SAM" id="MobiDB-lite"/>
    </source>
</evidence>
<protein>
    <submittedName>
        <fullName evidence="4">Uncharacterized protein</fullName>
    </submittedName>
</protein>
<gene>
    <name evidence="4" type="ORF">D9615_007156</name>
</gene>
<keyword evidence="3" id="KW-0812">Transmembrane</keyword>
<evidence type="ECO:0000256" key="1">
    <source>
        <dbReference type="SAM" id="Coils"/>
    </source>
</evidence>
<dbReference type="EMBL" id="JAACJP010000019">
    <property type="protein sequence ID" value="KAF5378519.1"/>
    <property type="molecule type" value="Genomic_DNA"/>
</dbReference>
<feature type="region of interest" description="Disordered" evidence="2">
    <location>
        <begin position="1"/>
        <end position="49"/>
    </location>
</feature>
<reference evidence="4 5" key="1">
    <citation type="journal article" date="2020" name="ISME J.">
        <title>Uncovering the hidden diversity of litter-decomposition mechanisms in mushroom-forming fungi.</title>
        <authorList>
            <person name="Floudas D."/>
            <person name="Bentzer J."/>
            <person name="Ahren D."/>
            <person name="Johansson T."/>
            <person name="Persson P."/>
            <person name="Tunlid A."/>
        </authorList>
    </citation>
    <scope>NUCLEOTIDE SEQUENCE [LARGE SCALE GENOMIC DNA]</scope>
    <source>
        <strain evidence="4 5">CBS 661.87</strain>
    </source>
</reference>
<organism evidence="4 5">
    <name type="scientific">Tricholomella constricta</name>
    <dbReference type="NCBI Taxonomy" id="117010"/>
    <lineage>
        <taxon>Eukaryota</taxon>
        <taxon>Fungi</taxon>
        <taxon>Dikarya</taxon>
        <taxon>Basidiomycota</taxon>
        <taxon>Agaricomycotina</taxon>
        <taxon>Agaricomycetes</taxon>
        <taxon>Agaricomycetidae</taxon>
        <taxon>Agaricales</taxon>
        <taxon>Tricholomatineae</taxon>
        <taxon>Lyophyllaceae</taxon>
        <taxon>Tricholomella</taxon>
    </lineage>
</organism>
<evidence type="ECO:0000313" key="4">
    <source>
        <dbReference type="EMBL" id="KAF5378519.1"/>
    </source>
</evidence>
<feature type="transmembrane region" description="Helical" evidence="3">
    <location>
        <begin position="131"/>
        <end position="148"/>
    </location>
</feature>
<evidence type="ECO:0000313" key="5">
    <source>
        <dbReference type="Proteomes" id="UP000565441"/>
    </source>
</evidence>
<dbReference type="Proteomes" id="UP000565441">
    <property type="component" value="Unassembled WGS sequence"/>
</dbReference>
<comment type="caution">
    <text evidence="4">The sequence shown here is derived from an EMBL/GenBank/DDBJ whole genome shotgun (WGS) entry which is preliminary data.</text>
</comment>
<feature type="transmembrane region" description="Helical" evidence="3">
    <location>
        <begin position="244"/>
        <end position="262"/>
    </location>
</feature>
<proteinExistence type="predicted"/>
<accession>A0A8H5M2T7</accession>
<feature type="compositionally biased region" description="Polar residues" evidence="2">
    <location>
        <begin position="1"/>
        <end position="13"/>
    </location>
</feature>
<evidence type="ECO:0000256" key="3">
    <source>
        <dbReference type="SAM" id="Phobius"/>
    </source>
</evidence>
<feature type="coiled-coil region" evidence="1">
    <location>
        <begin position="289"/>
        <end position="366"/>
    </location>
</feature>
<sequence length="475" mass="53113">MATKTSSVQTSQPLRRRMNVLDGKSHTTHAITLNGASGSVTSSDSTKDFSAASDIEESFIAKGKHRRPVPIDDDSEFGHSEDDGEGVGDREDVKEPQNPRKQSPPLASINTTNLPPNDRSSSSPMSPNTRAWYEFDLAVVVALVSPIGNWLTGGDYIKNVFLIILLIFYLHQIIEIPWELYRKSRPRRRASNIPPSNAEDKYKQIATSELRALEFFFLTLTAASPFLGAIFLRYATAAVIGHESVSWFSTTLFVLATGMRPWSHVIERFKQRTNDLHDVIHYPSPDISAEDMHAQMADMVKRVEHLERSLAKAKSRLIDATDEVYDYVDEAVTAVDRTVKRHERKYEKQEAKVKEMEQTLDGLKGKGKGKAGLTINTTPYASPSLLARVLPAWMFTAPPQRSIYASASYTPSPKHSLRSFPSSSSIQLETIPEEETTKYSLLAQPANLTSLVLSRVGYLATMPLRAVVRMVLRRY</sequence>
<dbReference type="AlphaFoldDB" id="A0A8H5M2T7"/>
<feature type="compositionally biased region" description="Polar residues" evidence="2">
    <location>
        <begin position="108"/>
        <end position="126"/>
    </location>
</feature>
<keyword evidence="1" id="KW-0175">Coiled coil</keyword>
<name>A0A8H5M2T7_9AGAR</name>
<dbReference type="PANTHER" id="PTHR42032">
    <property type="entry name" value="YALI0E30679P"/>
    <property type="match status" value="1"/>
</dbReference>
<feature type="compositionally biased region" description="Basic and acidic residues" evidence="2">
    <location>
        <begin position="76"/>
        <end position="98"/>
    </location>
</feature>
<dbReference type="OrthoDB" id="10263751at2759"/>
<keyword evidence="3" id="KW-1133">Transmembrane helix</keyword>
<keyword evidence="5" id="KW-1185">Reference proteome</keyword>
<dbReference type="PANTHER" id="PTHR42032:SF1">
    <property type="entry name" value="YALI0E30679P"/>
    <property type="match status" value="1"/>
</dbReference>
<feature type="region of interest" description="Disordered" evidence="2">
    <location>
        <begin position="61"/>
        <end position="126"/>
    </location>
</feature>